<keyword evidence="7" id="KW-1185">Reference proteome</keyword>
<dbReference type="Proteomes" id="UP000067434">
    <property type="component" value="Chromosome"/>
</dbReference>
<name>A0A0F7FHL7_9CREN</name>
<feature type="transmembrane region" description="Helical" evidence="5">
    <location>
        <begin position="15"/>
        <end position="34"/>
    </location>
</feature>
<feature type="transmembrane region" description="Helical" evidence="5">
    <location>
        <begin position="185"/>
        <end position="206"/>
    </location>
</feature>
<dbReference type="AlphaFoldDB" id="A0A0F7FHL7"/>
<dbReference type="EMBL" id="CP009961">
    <property type="protein sequence ID" value="AKG38347.1"/>
    <property type="molecule type" value="Genomic_DNA"/>
</dbReference>
<feature type="transmembrane region" description="Helical" evidence="5">
    <location>
        <begin position="100"/>
        <end position="120"/>
    </location>
</feature>
<evidence type="ECO:0008006" key="8">
    <source>
        <dbReference type="Google" id="ProtNLM"/>
    </source>
</evidence>
<reference evidence="6 7" key="1">
    <citation type="journal article" date="2015" name="Stand. Genomic Sci.">
        <title>Complete genome sequence of and proposal of Thermofilum uzonense sp. nov. a novel hyperthermophilic crenarchaeon and emended description of the genus Thermofilum.</title>
        <authorList>
            <person name="Toshchakov S.V."/>
            <person name="Korzhenkov A.A."/>
            <person name="Samarov N.I."/>
            <person name="Mazunin I.O."/>
            <person name="Mozhey O.I."/>
            <person name="Shmyr I.S."/>
            <person name="Derbikova K.S."/>
            <person name="Taranov E.A."/>
            <person name="Dominova I.N."/>
            <person name="Bonch-Osmolovskaya E.A."/>
            <person name="Patrushev M.V."/>
            <person name="Podosokorskaya O.A."/>
            <person name="Kublanov I.V."/>
        </authorList>
    </citation>
    <scope>NUCLEOTIDE SEQUENCE [LARGE SCALE GENOMIC DNA]</scope>
    <source>
        <strain evidence="6 7">1807-2</strain>
    </source>
</reference>
<dbReference type="GO" id="GO:1905039">
    <property type="term" value="P:carboxylic acid transmembrane transport"/>
    <property type="evidence" value="ECO:0007669"/>
    <property type="project" value="UniProtKB-ARBA"/>
</dbReference>
<evidence type="ECO:0000256" key="3">
    <source>
        <dbReference type="ARBA" id="ARBA00022989"/>
    </source>
</evidence>
<evidence type="ECO:0000313" key="6">
    <source>
        <dbReference type="EMBL" id="AKG38347.1"/>
    </source>
</evidence>
<dbReference type="PANTHER" id="PTHR10283:SF82">
    <property type="entry name" value="SOLUTE CARRIER FAMILY 13 MEMBER 2"/>
    <property type="match status" value="1"/>
</dbReference>
<feature type="transmembrane region" description="Helical" evidence="5">
    <location>
        <begin position="476"/>
        <end position="496"/>
    </location>
</feature>
<keyword evidence="2 5" id="KW-0812">Transmembrane</keyword>
<accession>A0A0F7FHL7</accession>
<dbReference type="GO" id="GO:0008514">
    <property type="term" value="F:organic anion transmembrane transporter activity"/>
    <property type="evidence" value="ECO:0007669"/>
    <property type="project" value="UniProtKB-ARBA"/>
</dbReference>
<dbReference type="InterPro" id="IPR001898">
    <property type="entry name" value="SLC13A/DASS"/>
</dbReference>
<proteinExistence type="predicted"/>
<evidence type="ECO:0000313" key="7">
    <source>
        <dbReference type="Proteomes" id="UP000067434"/>
    </source>
</evidence>
<sequence>MLTSDESRTSMGRSLLKILIGPILFLLMVISPPLPLVEQASRVPGAPKAPQIALGGLLWIAEWWVTEAVPLGLTGILAAALFSLLGYVSWSTSLTSFTNPIIWIFMGGFVLAAAFKKWGVDKRAALAIAKLYSGGDPALVAFFAASLPAFLLTITGSITASASVVFPIALSLLTLMRASDQYVEATMLALGEAATAGAMLFLISTPPNLVAKQVLESSIQGFKLTFLDWIIVGTPQALIGLFVTWLIVFKILKIPEKRVEPPKLLDEKPLTLEEKLVLAVFFATLTLWILPGAILLASSLDARYEPLAKTVTTLLPEAAPAVLAIIALGFIKTKKGPLLTMDEISSGIDWNVIFMFGGGIAMGYALDSSGFSNWLALMISKLGTLDIYSLSAVAALIGFAITFPASNTAAAIITVPLVASIAKGMGVNPAYPVITAALACSISSALPSTTPPMAIIYGSRKVKASNMFKVGMLADVVRLIILMATEPILVSILLNIKGIP</sequence>
<feature type="transmembrane region" description="Helical" evidence="5">
    <location>
        <begin position="140"/>
        <end position="173"/>
    </location>
</feature>
<evidence type="ECO:0000256" key="2">
    <source>
        <dbReference type="ARBA" id="ARBA00022692"/>
    </source>
</evidence>
<comment type="subcellular location">
    <subcellularLocation>
        <location evidence="1">Membrane</location>
        <topology evidence="1">Multi-pass membrane protein</topology>
    </subcellularLocation>
</comment>
<feature type="transmembrane region" description="Helical" evidence="5">
    <location>
        <begin position="310"/>
        <end position="331"/>
    </location>
</feature>
<feature type="transmembrane region" description="Helical" evidence="5">
    <location>
        <begin position="352"/>
        <end position="375"/>
    </location>
</feature>
<evidence type="ECO:0000256" key="5">
    <source>
        <dbReference type="SAM" id="Phobius"/>
    </source>
</evidence>
<evidence type="ECO:0000256" key="1">
    <source>
        <dbReference type="ARBA" id="ARBA00004141"/>
    </source>
</evidence>
<dbReference type="Pfam" id="PF00939">
    <property type="entry name" value="Na_sulph_symp"/>
    <property type="match status" value="1"/>
</dbReference>
<gene>
    <name evidence="6" type="ORF">MA03_02370</name>
</gene>
<dbReference type="PATRIC" id="fig|1550241.5.peg.486"/>
<dbReference type="NCBIfam" id="TIGR00785">
    <property type="entry name" value="dass"/>
    <property type="match status" value="1"/>
</dbReference>
<organism evidence="6 7">
    <name type="scientific">Infirmifilum uzonense</name>
    <dbReference type="NCBI Taxonomy" id="1550241"/>
    <lineage>
        <taxon>Archaea</taxon>
        <taxon>Thermoproteota</taxon>
        <taxon>Thermoprotei</taxon>
        <taxon>Thermofilales</taxon>
        <taxon>Thermofilaceae</taxon>
        <taxon>Infirmifilum</taxon>
    </lineage>
</organism>
<dbReference type="PANTHER" id="PTHR10283">
    <property type="entry name" value="SOLUTE CARRIER FAMILY 13 MEMBER"/>
    <property type="match status" value="1"/>
</dbReference>
<protein>
    <recommendedName>
        <fullName evidence="8">Anion transporter</fullName>
    </recommendedName>
</protein>
<keyword evidence="4 5" id="KW-0472">Membrane</keyword>
<dbReference type="HOGENOM" id="CLU_005170_0_0_2"/>
<keyword evidence="3 5" id="KW-1133">Transmembrane helix</keyword>
<feature type="transmembrane region" description="Helical" evidence="5">
    <location>
        <begin position="226"/>
        <end position="248"/>
    </location>
</feature>
<feature type="transmembrane region" description="Helical" evidence="5">
    <location>
        <begin position="430"/>
        <end position="456"/>
    </location>
</feature>
<feature type="transmembrane region" description="Helical" evidence="5">
    <location>
        <begin position="387"/>
        <end position="418"/>
    </location>
</feature>
<feature type="transmembrane region" description="Helical" evidence="5">
    <location>
        <begin position="276"/>
        <end position="298"/>
    </location>
</feature>
<evidence type="ECO:0000256" key="4">
    <source>
        <dbReference type="ARBA" id="ARBA00023136"/>
    </source>
</evidence>
<dbReference type="GO" id="GO:0005886">
    <property type="term" value="C:plasma membrane"/>
    <property type="evidence" value="ECO:0007669"/>
    <property type="project" value="TreeGrafter"/>
</dbReference>
<dbReference type="STRING" id="1550241.MA03_02370"/>
<feature type="transmembrane region" description="Helical" evidence="5">
    <location>
        <begin position="68"/>
        <end position="88"/>
    </location>
</feature>
<dbReference type="KEGG" id="thf:MA03_02370"/>